<dbReference type="PANTHER" id="PTHR48098">
    <property type="entry name" value="ENTEROCHELIN ESTERASE-RELATED"/>
    <property type="match status" value="1"/>
</dbReference>
<dbReference type="OrthoDB" id="9803578at2"/>
<reference evidence="1 2" key="1">
    <citation type="submission" date="2019-06" db="EMBL/GenBank/DDBJ databases">
        <title>Complete genome sequence of Janthinobacterium sp. SNU WT3 isolated from diseased rainbow trout.</title>
        <authorList>
            <person name="Oh W.T."/>
            <person name="Park S.C."/>
        </authorList>
    </citation>
    <scope>NUCLEOTIDE SEQUENCE [LARGE SCALE GENOMIC DNA]</scope>
    <source>
        <strain evidence="1 2">SNU WT3</strain>
    </source>
</reference>
<protein>
    <submittedName>
        <fullName evidence="1">Esterase family protein</fullName>
    </submittedName>
</protein>
<evidence type="ECO:0000313" key="1">
    <source>
        <dbReference type="EMBL" id="QDG70123.1"/>
    </source>
</evidence>
<accession>A0A4Y6RB77</accession>
<dbReference type="SUPFAM" id="SSF81296">
    <property type="entry name" value="E set domains"/>
    <property type="match status" value="1"/>
</dbReference>
<name>A0A4Y6RB77_9BURK</name>
<dbReference type="InterPro" id="IPR014756">
    <property type="entry name" value="Ig_E-set"/>
</dbReference>
<dbReference type="PANTHER" id="PTHR48098:SF1">
    <property type="entry name" value="DIACYLGLYCEROL ACYLTRANSFERASE_MYCOLYLTRANSFERASE AG85A"/>
    <property type="match status" value="1"/>
</dbReference>
<dbReference type="Gene3D" id="3.40.50.1820">
    <property type="entry name" value="alpha/beta hydrolase"/>
    <property type="match status" value="1"/>
</dbReference>
<dbReference type="Gene3D" id="2.60.40.10">
    <property type="entry name" value="Immunoglobulins"/>
    <property type="match status" value="1"/>
</dbReference>
<keyword evidence="2" id="KW-1185">Reference proteome</keyword>
<dbReference type="SUPFAM" id="SSF53474">
    <property type="entry name" value="alpha/beta-Hydrolases"/>
    <property type="match status" value="1"/>
</dbReference>
<gene>
    <name evidence="1" type="ORF">FJQ89_06580</name>
</gene>
<sequence>MLGKVFRPAIRSPEVGGDGSLIFRVEAPAARQVRVELDALAAPLPLDRAADGIWRGSSPALPPDLYCYRLVIDGVSVLDPANPWIKPSSTGLGESMVLLPGRSDAAALPWQYGDVPRGLVVRHSYRSATIGGDREFYVYTPPGYDRRSGRAYPVLYLLHGLGDAAGAWFSAGRADVMLDALIHDGRCRPMLVVCPSGHCDPGMASDLPPPPAGVALRNIELSGASLLDEVLPVVERSYSVDTNRRGRAVGGLSMGGAQALFVGLNAPHRFAHVGAFSPAIFMFEGDFEACLRQATSPAAMPRLSVSCGCDDFLIDDVRGFVDWLAARGVAHSWQVVDGAHAWPVWRRNFIDFVGTLFNKDHHDDSLRNSGA</sequence>
<dbReference type="AlphaFoldDB" id="A0A4Y6RB77"/>
<dbReference type="Pfam" id="PF00756">
    <property type="entry name" value="Esterase"/>
    <property type="match status" value="1"/>
</dbReference>
<dbReference type="InterPro" id="IPR029058">
    <property type="entry name" value="AB_hydrolase_fold"/>
</dbReference>
<organism evidence="1 2">
    <name type="scientific">Janthinobacterium tructae</name>
    <dbReference type="NCBI Taxonomy" id="2590869"/>
    <lineage>
        <taxon>Bacteria</taxon>
        <taxon>Pseudomonadati</taxon>
        <taxon>Pseudomonadota</taxon>
        <taxon>Betaproteobacteria</taxon>
        <taxon>Burkholderiales</taxon>
        <taxon>Oxalobacteraceae</taxon>
        <taxon>Janthinobacterium</taxon>
    </lineage>
</organism>
<dbReference type="GO" id="GO:0016747">
    <property type="term" value="F:acyltransferase activity, transferring groups other than amino-acyl groups"/>
    <property type="evidence" value="ECO:0007669"/>
    <property type="project" value="TreeGrafter"/>
</dbReference>
<dbReference type="InterPro" id="IPR000801">
    <property type="entry name" value="Esterase-like"/>
</dbReference>
<proteinExistence type="predicted"/>
<dbReference type="InterPro" id="IPR013783">
    <property type="entry name" value="Ig-like_fold"/>
</dbReference>
<dbReference type="KEGG" id="jas:FJQ89_06580"/>
<evidence type="ECO:0000313" key="2">
    <source>
        <dbReference type="Proteomes" id="UP000316665"/>
    </source>
</evidence>
<dbReference type="RefSeq" id="WP_141169556.1">
    <property type="nucleotide sequence ID" value="NZ_CP041185.1"/>
</dbReference>
<dbReference type="InterPro" id="IPR050583">
    <property type="entry name" value="Mycobacterial_A85_antigen"/>
</dbReference>
<dbReference type="EMBL" id="CP041185">
    <property type="protein sequence ID" value="QDG70123.1"/>
    <property type="molecule type" value="Genomic_DNA"/>
</dbReference>
<dbReference type="Proteomes" id="UP000316665">
    <property type="component" value="Chromosome"/>
</dbReference>